<keyword evidence="3" id="KW-1185">Reference proteome</keyword>
<accession>A0AA39RCB5</accession>
<evidence type="ECO:0000313" key="3">
    <source>
        <dbReference type="Proteomes" id="UP001168877"/>
    </source>
</evidence>
<evidence type="ECO:0000256" key="1">
    <source>
        <dbReference type="SAM" id="MobiDB-lite"/>
    </source>
</evidence>
<gene>
    <name evidence="2" type="ORF">LWI29_010213</name>
</gene>
<dbReference type="Proteomes" id="UP001168877">
    <property type="component" value="Unassembled WGS sequence"/>
</dbReference>
<proteinExistence type="predicted"/>
<name>A0AA39RCB5_ACESA</name>
<organism evidence="2 3">
    <name type="scientific">Acer saccharum</name>
    <name type="common">Sugar maple</name>
    <dbReference type="NCBI Taxonomy" id="4024"/>
    <lineage>
        <taxon>Eukaryota</taxon>
        <taxon>Viridiplantae</taxon>
        <taxon>Streptophyta</taxon>
        <taxon>Embryophyta</taxon>
        <taxon>Tracheophyta</taxon>
        <taxon>Spermatophyta</taxon>
        <taxon>Magnoliopsida</taxon>
        <taxon>eudicotyledons</taxon>
        <taxon>Gunneridae</taxon>
        <taxon>Pentapetalae</taxon>
        <taxon>rosids</taxon>
        <taxon>malvids</taxon>
        <taxon>Sapindales</taxon>
        <taxon>Sapindaceae</taxon>
        <taxon>Hippocastanoideae</taxon>
        <taxon>Acereae</taxon>
        <taxon>Acer</taxon>
    </lineage>
</organism>
<dbReference type="AlphaFoldDB" id="A0AA39RCB5"/>
<comment type="caution">
    <text evidence="2">The sequence shown here is derived from an EMBL/GenBank/DDBJ whole genome shotgun (WGS) entry which is preliminary data.</text>
</comment>
<reference evidence="2" key="2">
    <citation type="submission" date="2023-06" db="EMBL/GenBank/DDBJ databases">
        <authorList>
            <person name="Swenson N.G."/>
            <person name="Wegrzyn J.L."/>
            <person name="Mcevoy S.L."/>
        </authorList>
    </citation>
    <scope>NUCLEOTIDE SEQUENCE</scope>
    <source>
        <strain evidence="2">NS2018</strain>
        <tissue evidence="2">Leaf</tissue>
    </source>
</reference>
<reference evidence="2" key="1">
    <citation type="journal article" date="2022" name="Plant J.">
        <title>Strategies of tolerance reflected in two North American maple genomes.</title>
        <authorList>
            <person name="McEvoy S.L."/>
            <person name="Sezen U.U."/>
            <person name="Trouern-Trend A."/>
            <person name="McMahon S.M."/>
            <person name="Schaberg P.G."/>
            <person name="Yang J."/>
            <person name="Wegrzyn J.L."/>
            <person name="Swenson N.G."/>
        </authorList>
    </citation>
    <scope>NUCLEOTIDE SEQUENCE</scope>
    <source>
        <strain evidence="2">NS2018</strain>
    </source>
</reference>
<sequence>MPGPIISLAAASNCGEERAEKGSERIEATAEWRLRTAARKELKRVRKELKRRLRRFSDGDNLSPPVQSPRQPEPDGDDNINWRAEIFISDFRRFLSMEKRMFS</sequence>
<protein>
    <submittedName>
        <fullName evidence="2">Uncharacterized protein</fullName>
    </submittedName>
</protein>
<evidence type="ECO:0000313" key="2">
    <source>
        <dbReference type="EMBL" id="KAK0571040.1"/>
    </source>
</evidence>
<dbReference type="EMBL" id="JAUESC010000388">
    <property type="protein sequence ID" value="KAK0571040.1"/>
    <property type="molecule type" value="Genomic_DNA"/>
</dbReference>
<feature type="region of interest" description="Disordered" evidence="1">
    <location>
        <begin position="54"/>
        <end position="79"/>
    </location>
</feature>